<reference evidence="2 3" key="1">
    <citation type="submission" date="2024-03" db="EMBL/GenBank/DDBJ databases">
        <title>Natural products discovery in diverse microorganisms through a two-stage MS feature dereplication strategy.</title>
        <authorList>
            <person name="Zhang R."/>
        </authorList>
    </citation>
    <scope>NUCLEOTIDE SEQUENCE [LARGE SCALE GENOMIC DNA]</scope>
    <source>
        <strain evidence="2 3">18930</strain>
    </source>
</reference>
<dbReference type="RefSeq" id="WP_338889210.1">
    <property type="nucleotide sequence ID" value="NZ_CP147846.1"/>
</dbReference>
<dbReference type="InterPro" id="IPR037401">
    <property type="entry name" value="SnoaL-like"/>
</dbReference>
<keyword evidence="3" id="KW-1185">Reference proteome</keyword>
<sequence length="141" mass="15029">MTIESTHENEMVVRRFLTALETLNVPTISDLVTDDIRWKVPGTLAISGNYDGKSAFVDGFLAGAAALFQAGSLAFDIRHITAVGDVVIAEYVGTGTSASTGAAYRNEYCVYFGLNNGRIGVVREYLDTAHVAEVLLSPAPA</sequence>
<dbReference type="Proteomes" id="UP001432000">
    <property type="component" value="Chromosome"/>
</dbReference>
<dbReference type="Pfam" id="PF12680">
    <property type="entry name" value="SnoaL_2"/>
    <property type="match status" value="1"/>
</dbReference>
<dbReference type="PANTHER" id="PTHR41252">
    <property type="entry name" value="BLR2505 PROTEIN"/>
    <property type="match status" value="1"/>
</dbReference>
<evidence type="ECO:0000313" key="3">
    <source>
        <dbReference type="Proteomes" id="UP001432000"/>
    </source>
</evidence>
<protein>
    <submittedName>
        <fullName evidence="2">Nuclear transport factor 2 family protein</fullName>
    </submittedName>
</protein>
<accession>A0ABZ2PI02</accession>
<dbReference type="EMBL" id="CP147846">
    <property type="protein sequence ID" value="WXG68792.1"/>
    <property type="molecule type" value="Genomic_DNA"/>
</dbReference>
<dbReference type="InterPro" id="IPR032710">
    <property type="entry name" value="NTF2-like_dom_sf"/>
</dbReference>
<feature type="domain" description="SnoaL-like" evidence="1">
    <location>
        <begin position="13"/>
        <end position="119"/>
    </location>
</feature>
<name>A0ABZ2PI02_9NOCA</name>
<evidence type="ECO:0000259" key="1">
    <source>
        <dbReference type="Pfam" id="PF12680"/>
    </source>
</evidence>
<evidence type="ECO:0000313" key="2">
    <source>
        <dbReference type="EMBL" id="WXG68792.1"/>
    </source>
</evidence>
<dbReference type="SUPFAM" id="SSF54427">
    <property type="entry name" value="NTF2-like"/>
    <property type="match status" value="1"/>
</dbReference>
<dbReference type="Gene3D" id="3.10.450.50">
    <property type="match status" value="1"/>
</dbReference>
<organism evidence="2 3">
    <name type="scientific">Rhodococcus sovatensis</name>
    <dbReference type="NCBI Taxonomy" id="1805840"/>
    <lineage>
        <taxon>Bacteria</taxon>
        <taxon>Bacillati</taxon>
        <taxon>Actinomycetota</taxon>
        <taxon>Actinomycetes</taxon>
        <taxon>Mycobacteriales</taxon>
        <taxon>Nocardiaceae</taxon>
        <taxon>Rhodococcus</taxon>
    </lineage>
</organism>
<dbReference type="PANTHER" id="PTHR41252:SF1">
    <property type="entry name" value="BLR2505 PROTEIN"/>
    <property type="match status" value="1"/>
</dbReference>
<gene>
    <name evidence="2" type="ORF">WDS16_27035</name>
</gene>
<proteinExistence type="predicted"/>